<evidence type="ECO:0000313" key="3">
    <source>
        <dbReference type="Proteomes" id="UP000501266"/>
    </source>
</evidence>
<keyword evidence="3" id="KW-1185">Reference proteome</keyword>
<name>A0A6G8R1R0_9CAUD</name>
<evidence type="ECO:0000256" key="1">
    <source>
        <dbReference type="SAM" id="Phobius"/>
    </source>
</evidence>
<evidence type="ECO:0000313" key="2">
    <source>
        <dbReference type="EMBL" id="QIN94113.1"/>
    </source>
</evidence>
<gene>
    <name evidence="2" type="primary">146</name>
    <name evidence="2" type="ORF">SEA_WAKANDA_146</name>
</gene>
<protein>
    <submittedName>
        <fullName evidence="2">Uncharacterized protein</fullName>
    </submittedName>
</protein>
<dbReference type="GeneID" id="77927982"/>
<dbReference type="EMBL" id="MT024865">
    <property type="protein sequence ID" value="QIN94113.1"/>
    <property type="molecule type" value="Genomic_DNA"/>
</dbReference>
<feature type="transmembrane region" description="Helical" evidence="1">
    <location>
        <begin position="21"/>
        <end position="39"/>
    </location>
</feature>
<keyword evidence="1" id="KW-1133">Transmembrane helix</keyword>
<sequence length="141" mass="15904">MFRLRFVRNTAVHPMDVVEGILSLAVLLHGLWLISPYFVTSASVGSLILDGDSLFPRVIGLSQAVVSGLHLYTLIKKPREWEVIRRGASFFTFTLYLFYGSSSLILYGLGRVTWITTFALAFISGVVYLRLKWEVSRSARD</sequence>
<accession>A0A6G8R1R0</accession>
<feature type="transmembrane region" description="Helical" evidence="1">
    <location>
        <begin position="112"/>
        <end position="131"/>
    </location>
</feature>
<feature type="transmembrane region" description="Helical" evidence="1">
    <location>
        <begin position="54"/>
        <end position="75"/>
    </location>
</feature>
<feature type="transmembrane region" description="Helical" evidence="1">
    <location>
        <begin position="87"/>
        <end position="106"/>
    </location>
</feature>
<reference evidence="2 3" key="1">
    <citation type="submission" date="2020-02" db="EMBL/GenBank/DDBJ databases">
        <authorList>
            <person name="Bullock J.N."/>
            <person name="Barnes M.L."/>
            <person name="Kankolongo K.M."/>
            <person name="Dejene B.A."/>
            <person name="Lindsay P.E."/>
            <person name="Bhuiyan S."/>
            <person name="Nayek S."/>
            <person name="Hughes L.E."/>
            <person name="Garlena R.A."/>
            <person name="Russell D.A."/>
            <person name="Pope W.H."/>
            <person name="Jacobs-Sera D."/>
            <person name="Hatfull G.F."/>
        </authorList>
    </citation>
    <scope>NUCLEOTIDE SEQUENCE [LARGE SCALE GENOMIC DNA]</scope>
</reference>
<organism evidence="2 3">
    <name type="scientific">Streptomyces phage Wakanda</name>
    <dbReference type="NCBI Taxonomy" id="2713267"/>
    <lineage>
        <taxon>Viruses</taxon>
        <taxon>Duplodnaviria</taxon>
        <taxon>Heunggongvirae</taxon>
        <taxon>Uroviricota</taxon>
        <taxon>Caudoviricetes</taxon>
        <taxon>Stanwilliamsviridae</taxon>
        <taxon>Loccivirinae</taxon>
        <taxon>Wakandavirus</taxon>
        <taxon>Wakandavirus wakanda</taxon>
    </lineage>
</organism>
<keyword evidence="1" id="KW-0472">Membrane</keyword>
<keyword evidence="1" id="KW-0812">Transmembrane</keyword>
<dbReference type="Proteomes" id="UP000501266">
    <property type="component" value="Segment"/>
</dbReference>
<dbReference type="RefSeq" id="YP_010652204.1">
    <property type="nucleotide sequence ID" value="NC_070785.1"/>
</dbReference>
<proteinExistence type="predicted"/>
<dbReference type="KEGG" id="vg:77927982"/>